<dbReference type="PRINTS" id="PR00792">
    <property type="entry name" value="PEPSIN"/>
</dbReference>
<dbReference type="Pfam" id="PF00026">
    <property type="entry name" value="Asp"/>
    <property type="match status" value="1"/>
</dbReference>
<dbReference type="PANTHER" id="PTHR47966">
    <property type="entry name" value="BETA-SITE APP-CLEAVING ENZYME, ISOFORM A-RELATED"/>
    <property type="match status" value="1"/>
</dbReference>
<accession>A0ABN9UVU7</accession>
<gene>
    <name evidence="7" type="ORF">PCOR1329_LOCUS51562</name>
</gene>
<dbReference type="Gene3D" id="2.40.70.10">
    <property type="entry name" value="Acid Proteases"/>
    <property type="match status" value="1"/>
</dbReference>
<evidence type="ECO:0000313" key="7">
    <source>
        <dbReference type="EMBL" id="CAK0863387.1"/>
    </source>
</evidence>
<proteinExistence type="inferred from homology"/>
<keyword evidence="2 5" id="KW-0645">Protease</keyword>
<keyword evidence="4 5" id="KW-0378">Hydrolase</keyword>
<evidence type="ECO:0000256" key="2">
    <source>
        <dbReference type="ARBA" id="ARBA00022670"/>
    </source>
</evidence>
<comment type="caution">
    <text evidence="7">The sequence shown here is derived from an EMBL/GenBank/DDBJ whole genome shotgun (WGS) entry which is preliminary data.</text>
</comment>
<evidence type="ECO:0000256" key="4">
    <source>
        <dbReference type="ARBA" id="ARBA00022801"/>
    </source>
</evidence>
<feature type="domain" description="Peptidase A1" evidence="6">
    <location>
        <begin position="1"/>
        <end position="160"/>
    </location>
</feature>
<dbReference type="PROSITE" id="PS51767">
    <property type="entry name" value="PEPTIDASE_A1"/>
    <property type="match status" value="1"/>
</dbReference>
<dbReference type="PROSITE" id="PS00141">
    <property type="entry name" value="ASP_PROTEASE"/>
    <property type="match status" value="1"/>
</dbReference>
<evidence type="ECO:0000259" key="6">
    <source>
        <dbReference type="PROSITE" id="PS51767"/>
    </source>
</evidence>
<dbReference type="EMBL" id="CAUYUJ010016257">
    <property type="protein sequence ID" value="CAK0863387.1"/>
    <property type="molecule type" value="Genomic_DNA"/>
</dbReference>
<protein>
    <recommendedName>
        <fullName evidence="6">Peptidase A1 domain-containing protein</fullName>
    </recommendedName>
</protein>
<evidence type="ECO:0000256" key="1">
    <source>
        <dbReference type="ARBA" id="ARBA00007447"/>
    </source>
</evidence>
<dbReference type="InterPro" id="IPR001461">
    <property type="entry name" value="Aspartic_peptidase_A1"/>
</dbReference>
<keyword evidence="8" id="KW-1185">Reference proteome</keyword>
<evidence type="ECO:0000256" key="5">
    <source>
        <dbReference type="RuleBase" id="RU000454"/>
    </source>
</evidence>
<dbReference type="Proteomes" id="UP001189429">
    <property type="component" value="Unassembled WGS sequence"/>
</dbReference>
<dbReference type="InterPro" id="IPR001969">
    <property type="entry name" value="Aspartic_peptidase_AS"/>
</dbReference>
<dbReference type="InterPro" id="IPR021109">
    <property type="entry name" value="Peptidase_aspartic_dom_sf"/>
</dbReference>
<evidence type="ECO:0000256" key="3">
    <source>
        <dbReference type="ARBA" id="ARBA00022750"/>
    </source>
</evidence>
<reference evidence="7" key="1">
    <citation type="submission" date="2023-10" db="EMBL/GenBank/DDBJ databases">
        <authorList>
            <person name="Chen Y."/>
            <person name="Shah S."/>
            <person name="Dougan E. K."/>
            <person name="Thang M."/>
            <person name="Chan C."/>
        </authorList>
    </citation>
    <scope>NUCLEOTIDE SEQUENCE [LARGE SCALE GENOMIC DNA]</scope>
</reference>
<name>A0ABN9UVU7_9DINO</name>
<dbReference type="PANTHER" id="PTHR47966:SF51">
    <property type="entry name" value="BETA-SITE APP-CLEAVING ENZYME, ISOFORM A-RELATED"/>
    <property type="match status" value="1"/>
</dbReference>
<keyword evidence="3 5" id="KW-0064">Aspartyl protease</keyword>
<evidence type="ECO:0000313" key="8">
    <source>
        <dbReference type="Proteomes" id="UP001189429"/>
    </source>
</evidence>
<dbReference type="SUPFAM" id="SSF50630">
    <property type="entry name" value="Acid proteases"/>
    <property type="match status" value="1"/>
</dbReference>
<comment type="similarity">
    <text evidence="1 5">Belongs to the peptidase A1 family.</text>
</comment>
<organism evidence="7 8">
    <name type="scientific">Prorocentrum cordatum</name>
    <dbReference type="NCBI Taxonomy" id="2364126"/>
    <lineage>
        <taxon>Eukaryota</taxon>
        <taxon>Sar</taxon>
        <taxon>Alveolata</taxon>
        <taxon>Dinophyceae</taxon>
        <taxon>Prorocentrales</taxon>
        <taxon>Prorocentraceae</taxon>
        <taxon>Prorocentrum</taxon>
    </lineage>
</organism>
<dbReference type="InterPro" id="IPR033121">
    <property type="entry name" value="PEPTIDASE_A1"/>
</dbReference>
<sequence length="209" mass="23144">MQRSGSVTDTKLGCSDEMGCSALVDSGTSLLAVPKEVLSKIQNLMTELDADCSRLHELPNLVFEMGGGLLSLPPDSYMAEVKGAPPKNLASLNLMRLGPEFQTSVNSTLLREEEEAPKCKVLLMESYMESEQGPVWVFGMPFFRKYYTTFEVGEDRSSRALHISEANDDCFPTERASLARSRPHAGRVVDIRRVHAPAMLKNFSGRVRL</sequence>